<accession>A0A926KXV0</accession>
<sequence length="208" mass="24565">MGDGGQGYFNNLILGTYKILEAAQPRVIFFENVPGFYDSTSYLDLKELLTPDFPYLIGPIDIDSFDFGSIVHRSRSYAVYLREKEDFELFRVPKAPKFRRFKLREFLDPKGTEHTWKSVKAWFESFSYKAEKNNLWADRSTEKIFVNPDTCTELQCIPRRYRSHSASNSYVLNDDGTQWRFLSVNELRRIFHILEWFEFPSHIIGNTK</sequence>
<evidence type="ECO:0000256" key="1">
    <source>
        <dbReference type="ARBA" id="ARBA00022603"/>
    </source>
</evidence>
<protein>
    <submittedName>
        <fullName evidence="4">DNA cytosine methyltransferase</fullName>
    </submittedName>
</protein>
<keyword evidence="3" id="KW-0680">Restriction system</keyword>
<dbReference type="GO" id="GO:0032259">
    <property type="term" value="P:methylation"/>
    <property type="evidence" value="ECO:0007669"/>
    <property type="project" value="UniProtKB-KW"/>
</dbReference>
<evidence type="ECO:0000256" key="2">
    <source>
        <dbReference type="ARBA" id="ARBA00022679"/>
    </source>
</evidence>
<dbReference type="GO" id="GO:0008168">
    <property type="term" value="F:methyltransferase activity"/>
    <property type="evidence" value="ECO:0007669"/>
    <property type="project" value="UniProtKB-KW"/>
</dbReference>
<proteinExistence type="predicted"/>
<dbReference type="InterPro" id="IPR001525">
    <property type="entry name" value="C5_MeTfrase"/>
</dbReference>
<comment type="caution">
    <text evidence="4">The sequence shown here is derived from an EMBL/GenBank/DDBJ whole genome shotgun (WGS) entry which is preliminary data.</text>
</comment>
<dbReference type="Pfam" id="PF00145">
    <property type="entry name" value="DNA_methylase"/>
    <property type="match status" value="1"/>
</dbReference>
<reference evidence="4" key="1">
    <citation type="submission" date="2020-09" db="EMBL/GenBank/DDBJ databases">
        <title>Draft Genome Sequence of Paenibacillus sp. WST5.</title>
        <authorList>
            <person name="Bao Z."/>
        </authorList>
    </citation>
    <scope>NUCLEOTIDE SEQUENCE</scope>
    <source>
        <strain evidence="4">WST5</strain>
    </source>
</reference>
<dbReference type="RefSeq" id="WP_188178619.1">
    <property type="nucleotide sequence ID" value="NZ_JACVVD010000031.1"/>
</dbReference>
<dbReference type="EMBL" id="JACVVD010000031">
    <property type="protein sequence ID" value="MBD0384861.1"/>
    <property type="molecule type" value="Genomic_DNA"/>
</dbReference>
<dbReference type="Gene3D" id="3.40.50.150">
    <property type="entry name" value="Vaccinia Virus protein VP39"/>
    <property type="match status" value="1"/>
</dbReference>
<dbReference type="GO" id="GO:0009307">
    <property type="term" value="P:DNA restriction-modification system"/>
    <property type="evidence" value="ECO:0007669"/>
    <property type="project" value="UniProtKB-KW"/>
</dbReference>
<dbReference type="SUPFAM" id="SSF53335">
    <property type="entry name" value="S-adenosyl-L-methionine-dependent methyltransferases"/>
    <property type="match status" value="1"/>
</dbReference>
<keyword evidence="2" id="KW-0808">Transferase</keyword>
<name>A0A926KXV0_9BACL</name>
<evidence type="ECO:0000313" key="5">
    <source>
        <dbReference type="Proteomes" id="UP000650466"/>
    </source>
</evidence>
<dbReference type="InterPro" id="IPR029063">
    <property type="entry name" value="SAM-dependent_MTases_sf"/>
</dbReference>
<organism evidence="4 5">
    <name type="scientific">Paenibacillus sedimenti</name>
    <dbReference type="NCBI Taxonomy" id="2770274"/>
    <lineage>
        <taxon>Bacteria</taxon>
        <taxon>Bacillati</taxon>
        <taxon>Bacillota</taxon>
        <taxon>Bacilli</taxon>
        <taxon>Bacillales</taxon>
        <taxon>Paenibacillaceae</taxon>
        <taxon>Paenibacillus</taxon>
    </lineage>
</organism>
<dbReference type="Proteomes" id="UP000650466">
    <property type="component" value="Unassembled WGS sequence"/>
</dbReference>
<gene>
    <name evidence="4" type="ORF">ICC18_33165</name>
</gene>
<keyword evidence="1 4" id="KW-0489">Methyltransferase</keyword>
<dbReference type="Gene3D" id="3.90.120.10">
    <property type="entry name" value="DNA Methylase, subunit A, domain 2"/>
    <property type="match status" value="1"/>
</dbReference>
<evidence type="ECO:0000313" key="4">
    <source>
        <dbReference type="EMBL" id="MBD0384861.1"/>
    </source>
</evidence>
<dbReference type="AlphaFoldDB" id="A0A926KXV0"/>
<evidence type="ECO:0000256" key="3">
    <source>
        <dbReference type="ARBA" id="ARBA00022747"/>
    </source>
</evidence>
<keyword evidence="5" id="KW-1185">Reference proteome</keyword>